<evidence type="ECO:0000259" key="6">
    <source>
        <dbReference type="Pfam" id="PF03275"/>
    </source>
</evidence>
<protein>
    <submittedName>
        <fullName evidence="7">UDP-galactopyranose mutase</fullName>
    </submittedName>
</protein>
<dbReference type="RefSeq" id="WP_066304575.1">
    <property type="nucleotide sequence ID" value="NZ_KQ959484.1"/>
</dbReference>
<evidence type="ECO:0000313" key="7">
    <source>
        <dbReference type="EMBL" id="KXB35579.1"/>
    </source>
</evidence>
<proteinExistence type="inferred from homology"/>
<evidence type="ECO:0000256" key="1">
    <source>
        <dbReference type="ARBA" id="ARBA00001974"/>
    </source>
</evidence>
<evidence type="ECO:0000256" key="3">
    <source>
        <dbReference type="ARBA" id="ARBA00022630"/>
    </source>
</evidence>
<gene>
    <name evidence="7" type="ORF">HMPREF3192_00230</name>
</gene>
<dbReference type="GO" id="GO:0005829">
    <property type="term" value="C:cytosol"/>
    <property type="evidence" value="ECO:0007669"/>
    <property type="project" value="TreeGrafter"/>
</dbReference>
<evidence type="ECO:0000313" key="8">
    <source>
        <dbReference type="Proteomes" id="UP000070675"/>
    </source>
</evidence>
<feature type="domain" description="UDP-galactopyranose mutase C-terminal" evidence="6">
    <location>
        <begin position="166"/>
        <end position="378"/>
    </location>
</feature>
<dbReference type="GO" id="GO:0050660">
    <property type="term" value="F:flavin adenine dinucleotide binding"/>
    <property type="evidence" value="ECO:0007669"/>
    <property type="project" value="TreeGrafter"/>
</dbReference>
<dbReference type="Gene3D" id="3.40.50.720">
    <property type="entry name" value="NAD(P)-binding Rossmann-like Domain"/>
    <property type="match status" value="3"/>
</dbReference>
<comment type="caution">
    <text evidence="7">The sequence shown here is derived from an EMBL/GenBank/DDBJ whole genome shotgun (WGS) entry which is preliminary data.</text>
</comment>
<evidence type="ECO:0000256" key="2">
    <source>
        <dbReference type="ARBA" id="ARBA00009321"/>
    </source>
</evidence>
<organism evidence="7 8">
    <name type="scientific">Atopobium deltae</name>
    <dbReference type="NCBI Taxonomy" id="1393034"/>
    <lineage>
        <taxon>Bacteria</taxon>
        <taxon>Bacillati</taxon>
        <taxon>Actinomycetota</taxon>
        <taxon>Coriobacteriia</taxon>
        <taxon>Coriobacteriales</taxon>
        <taxon>Atopobiaceae</taxon>
        <taxon>Atopobium</taxon>
    </lineage>
</organism>
<dbReference type="NCBIfam" id="TIGR00031">
    <property type="entry name" value="UDP-GALP_mutase"/>
    <property type="match status" value="1"/>
</dbReference>
<dbReference type="SUPFAM" id="SSF54373">
    <property type="entry name" value="FAD-linked reductases, C-terminal domain"/>
    <property type="match status" value="1"/>
</dbReference>
<dbReference type="OrthoDB" id="9769600at2"/>
<dbReference type="PATRIC" id="fig|1393034.3.peg.227"/>
<dbReference type="InterPro" id="IPR015899">
    <property type="entry name" value="UDP-GalPyranose_mutase_C"/>
</dbReference>
<keyword evidence="4" id="KW-0274">FAD</keyword>
<dbReference type="AlphaFoldDB" id="A0A133XXC1"/>
<keyword evidence="5" id="KW-0413">Isomerase</keyword>
<dbReference type="EMBL" id="LSCR01000002">
    <property type="protein sequence ID" value="KXB35579.1"/>
    <property type="molecule type" value="Genomic_DNA"/>
</dbReference>
<dbReference type="InterPro" id="IPR004379">
    <property type="entry name" value="UDP-GALP_mutase"/>
</dbReference>
<dbReference type="Pfam" id="PF03275">
    <property type="entry name" value="GLF"/>
    <property type="match status" value="1"/>
</dbReference>
<dbReference type="Pfam" id="PF13450">
    <property type="entry name" value="NAD_binding_8"/>
    <property type="match status" value="1"/>
</dbReference>
<reference evidence="8" key="1">
    <citation type="submission" date="2016-01" db="EMBL/GenBank/DDBJ databases">
        <authorList>
            <person name="Mitreva M."/>
            <person name="Pepin K.H."/>
            <person name="Mihindukulasuriya K.A."/>
            <person name="Fulton R."/>
            <person name="Fronick C."/>
            <person name="O'Laughlin M."/>
            <person name="Miner T."/>
            <person name="Herter B."/>
            <person name="Rosa B.A."/>
            <person name="Cordes M."/>
            <person name="Tomlinson C."/>
            <person name="Wollam A."/>
            <person name="Palsikar V.B."/>
            <person name="Mardis E.R."/>
            <person name="Wilson R.K."/>
        </authorList>
    </citation>
    <scope>NUCLEOTIDE SEQUENCE [LARGE SCALE GENOMIC DNA]</scope>
    <source>
        <strain evidence="8">DNF00019</strain>
    </source>
</reference>
<keyword evidence="8" id="KW-1185">Reference proteome</keyword>
<evidence type="ECO:0000256" key="4">
    <source>
        <dbReference type="ARBA" id="ARBA00022827"/>
    </source>
</evidence>
<sequence>MTSDLGLPADFLPESYDVIVVGAGYAGATCARRLAEACGLRVCVVERRGHIAGNAYDFEDAAGILVHKYGPHIYHTTDERVHSFLSRFTDWTDYEHKVLANIHGRLMPVPFNHHSLKLAFGDEKGEYLYQKLVSAFGENKKVPIMELRNKNDDEFAEVADYVYENVFLYYTMKQWDKTPDQIDKSITGRVPVFIGDDDRYFPLAPHQGMPAEGYTKLFEHMLDHDLIDVFLNVDAHDFMTVTENTVLVRDRPFGGEVIYTGPLDELFDLDLGALPYRTLDMEFITLDQDQFQPVGTVNYTTSEDFTRITEFKNMTGQVVPGKTTIMREYSKAFEPGSGETPYYAILEDSSRALYEQYCSRVRGLLNFHPVGRLAEYRYYDMDGVVASALDVCDDIVSQRS</sequence>
<dbReference type="STRING" id="1393034.HMPREF3192_00230"/>
<dbReference type="SUPFAM" id="SSF51971">
    <property type="entry name" value="Nucleotide-binding domain"/>
    <property type="match status" value="1"/>
</dbReference>
<keyword evidence="3" id="KW-0285">Flavoprotein</keyword>
<comment type="cofactor">
    <cofactor evidence="1">
        <name>FAD</name>
        <dbReference type="ChEBI" id="CHEBI:57692"/>
    </cofactor>
</comment>
<name>A0A133XXC1_9ACTN</name>
<comment type="similarity">
    <text evidence="2">Belongs to the UDP-galactopyranose/dTDP-fucopyranose mutase family.</text>
</comment>
<dbReference type="PANTHER" id="PTHR21197:SF0">
    <property type="entry name" value="UDP-GALACTOPYRANOSE MUTASE"/>
    <property type="match status" value="1"/>
</dbReference>
<dbReference type="Proteomes" id="UP000070675">
    <property type="component" value="Unassembled WGS sequence"/>
</dbReference>
<dbReference type="PANTHER" id="PTHR21197">
    <property type="entry name" value="UDP-GALACTOPYRANOSE MUTASE"/>
    <property type="match status" value="1"/>
</dbReference>
<evidence type="ECO:0000256" key="5">
    <source>
        <dbReference type="ARBA" id="ARBA00023235"/>
    </source>
</evidence>
<accession>A0A133XXC1</accession>
<dbReference type="GO" id="GO:0008767">
    <property type="term" value="F:UDP-galactopyranose mutase activity"/>
    <property type="evidence" value="ECO:0007669"/>
    <property type="project" value="InterPro"/>
</dbReference>